<evidence type="ECO:0000256" key="1">
    <source>
        <dbReference type="SAM" id="Phobius"/>
    </source>
</evidence>
<name>A0A0F9NIZ4_9ZZZZ</name>
<dbReference type="EMBL" id="LAZR01003484">
    <property type="protein sequence ID" value="KKN17844.1"/>
    <property type="molecule type" value="Genomic_DNA"/>
</dbReference>
<sequence>MEHLKILKFLKIMGVIFISLTLVEILVVILMNFTEFDINGSPTLLAEFIYGSSLISLTGTILWLFLTISVICFFILGIFLFSIGNKNKIESASLAKFIMIIGMVILIGALVKMNYLVLLGKTNIATTPTPIRFQAALYDFNITTIIPAIFWTYFISANCAYIILGIVIAAIGIKWNLLIEQPEKKKE</sequence>
<reference evidence="2" key="1">
    <citation type="journal article" date="2015" name="Nature">
        <title>Complex archaea that bridge the gap between prokaryotes and eukaryotes.</title>
        <authorList>
            <person name="Spang A."/>
            <person name="Saw J.H."/>
            <person name="Jorgensen S.L."/>
            <person name="Zaremba-Niedzwiedzka K."/>
            <person name="Martijn J."/>
            <person name="Lind A.E."/>
            <person name="van Eijk R."/>
            <person name="Schleper C."/>
            <person name="Guy L."/>
            <person name="Ettema T.J."/>
        </authorList>
    </citation>
    <scope>NUCLEOTIDE SEQUENCE</scope>
</reference>
<dbReference type="AlphaFoldDB" id="A0A0F9NIZ4"/>
<feature type="transmembrane region" description="Helical" evidence="1">
    <location>
        <begin position="150"/>
        <end position="177"/>
    </location>
</feature>
<evidence type="ECO:0000313" key="2">
    <source>
        <dbReference type="EMBL" id="KKN17844.1"/>
    </source>
</evidence>
<keyword evidence="1" id="KW-0812">Transmembrane</keyword>
<comment type="caution">
    <text evidence="2">The sequence shown here is derived from an EMBL/GenBank/DDBJ whole genome shotgun (WGS) entry which is preliminary data.</text>
</comment>
<organism evidence="2">
    <name type="scientific">marine sediment metagenome</name>
    <dbReference type="NCBI Taxonomy" id="412755"/>
    <lineage>
        <taxon>unclassified sequences</taxon>
        <taxon>metagenomes</taxon>
        <taxon>ecological metagenomes</taxon>
    </lineage>
</organism>
<feature type="transmembrane region" description="Helical" evidence="1">
    <location>
        <begin position="54"/>
        <end position="81"/>
    </location>
</feature>
<feature type="transmembrane region" description="Helical" evidence="1">
    <location>
        <begin position="12"/>
        <end position="34"/>
    </location>
</feature>
<proteinExistence type="predicted"/>
<accession>A0A0F9NIZ4</accession>
<keyword evidence="1" id="KW-0472">Membrane</keyword>
<protein>
    <submittedName>
        <fullName evidence="2">Uncharacterized protein</fullName>
    </submittedName>
</protein>
<gene>
    <name evidence="2" type="ORF">LCGC14_0961760</name>
</gene>
<feature type="transmembrane region" description="Helical" evidence="1">
    <location>
        <begin position="93"/>
        <end position="111"/>
    </location>
</feature>
<keyword evidence="1" id="KW-1133">Transmembrane helix</keyword>